<feature type="domain" description="Xylose isomerase-like TIM barrel" evidence="1">
    <location>
        <begin position="25"/>
        <end position="251"/>
    </location>
</feature>
<dbReference type="SUPFAM" id="SSF51658">
    <property type="entry name" value="Xylose isomerase-like"/>
    <property type="match status" value="1"/>
</dbReference>
<dbReference type="PANTHER" id="PTHR12110:SF21">
    <property type="entry name" value="XYLOSE ISOMERASE-LIKE TIM BARREL DOMAIN-CONTAINING PROTEIN"/>
    <property type="match status" value="1"/>
</dbReference>
<reference evidence="2" key="1">
    <citation type="journal article" date="2015" name="Antonie Van Leeuwenhoek">
        <title>Comparative 16S rRNA signatures and multilocus sequence analysis for the genus Salinicola and description of Salinicola acroporae sp. nov., isolated from coral Acropora digitifera.</title>
        <authorList>
            <person name="Lepcha R.T."/>
            <person name="Poddar A."/>
            <person name="Schumann P."/>
            <person name="Das S.K."/>
        </authorList>
    </citation>
    <scope>NUCLEOTIDE SEQUENCE</scope>
    <source>
        <strain evidence="2">S4-41</strain>
    </source>
</reference>
<gene>
    <name evidence="2" type="ORF">CUR86_02280</name>
</gene>
<keyword evidence="3" id="KW-1185">Reference proteome</keyword>
<dbReference type="Pfam" id="PF01261">
    <property type="entry name" value="AP_endonuc_2"/>
    <property type="match status" value="1"/>
</dbReference>
<dbReference type="RefSeq" id="WP_110715262.1">
    <property type="nucleotide sequence ID" value="NZ_PGFS01000001.1"/>
</dbReference>
<evidence type="ECO:0000313" key="3">
    <source>
        <dbReference type="Proteomes" id="UP001162135"/>
    </source>
</evidence>
<dbReference type="Proteomes" id="UP001162135">
    <property type="component" value="Unassembled WGS sequence"/>
</dbReference>
<dbReference type="InterPro" id="IPR013022">
    <property type="entry name" value="Xyl_isomerase-like_TIM-brl"/>
</dbReference>
<protein>
    <submittedName>
        <fullName evidence="2">Sugar phosphate isomerase/epimerase</fullName>
    </submittedName>
</protein>
<organism evidence="2 3">
    <name type="scientific">Salinicola acroporae</name>
    <dbReference type="NCBI Taxonomy" id="1541440"/>
    <lineage>
        <taxon>Bacteria</taxon>
        <taxon>Pseudomonadati</taxon>
        <taxon>Pseudomonadota</taxon>
        <taxon>Gammaproteobacteria</taxon>
        <taxon>Oceanospirillales</taxon>
        <taxon>Halomonadaceae</taxon>
        <taxon>Salinicola</taxon>
    </lineage>
</organism>
<dbReference type="Gene3D" id="3.20.20.150">
    <property type="entry name" value="Divalent-metal-dependent TIM barrel enzymes"/>
    <property type="match status" value="1"/>
</dbReference>
<keyword evidence="2" id="KW-0413">Isomerase</keyword>
<proteinExistence type="predicted"/>
<sequence length="277" mass="30709">MSALSCSVSTAAYDGYGFDRILPSLARCGVRQVEFAFIDGYVETFTDADLTLALADDLCREMRGLDQHCRYFSGHIDLGLDNAPARLEARCRFAAALGAKFVITNAATLGNRARFLANAERMGHIARHHGVRILLENPGNGEPNMLDHAGDIPALMATLDDATFGINYDCGNLLSHQPARSPEADIEQALPLADHFHIKPCHRTANGYDFTELGDSDIDEARVLRALMAAERPFSLELPFRLHRDPQAQPWRDDKPLPLDLIEEKLGRSLERLDNLQ</sequence>
<evidence type="ECO:0000313" key="2">
    <source>
        <dbReference type="EMBL" id="MDH4571402.1"/>
    </source>
</evidence>
<dbReference type="PANTHER" id="PTHR12110">
    <property type="entry name" value="HYDROXYPYRUVATE ISOMERASE"/>
    <property type="match status" value="1"/>
</dbReference>
<accession>A0ABT6I148</accession>
<comment type="caution">
    <text evidence="2">The sequence shown here is derived from an EMBL/GenBank/DDBJ whole genome shotgun (WGS) entry which is preliminary data.</text>
</comment>
<dbReference type="InterPro" id="IPR036237">
    <property type="entry name" value="Xyl_isomerase-like_sf"/>
</dbReference>
<dbReference type="GO" id="GO:0016853">
    <property type="term" value="F:isomerase activity"/>
    <property type="evidence" value="ECO:0007669"/>
    <property type="project" value="UniProtKB-KW"/>
</dbReference>
<dbReference type="EMBL" id="PGFS01000001">
    <property type="protein sequence ID" value="MDH4571402.1"/>
    <property type="molecule type" value="Genomic_DNA"/>
</dbReference>
<name>A0ABT6I148_9GAMM</name>
<reference evidence="2" key="2">
    <citation type="submission" date="2017-11" db="EMBL/GenBank/DDBJ databases">
        <authorList>
            <person name="Das S.K."/>
        </authorList>
    </citation>
    <scope>NUCLEOTIDE SEQUENCE</scope>
    <source>
        <strain evidence="2">S4-41</strain>
    </source>
</reference>
<evidence type="ECO:0000259" key="1">
    <source>
        <dbReference type="Pfam" id="PF01261"/>
    </source>
</evidence>
<dbReference type="InterPro" id="IPR050312">
    <property type="entry name" value="IolE/XylAMocC-like"/>
</dbReference>